<protein>
    <submittedName>
        <fullName evidence="1">Uncharacterized protein</fullName>
    </submittedName>
</protein>
<sequence length="145" mass="15362">MASLMTSVCVPVLVCEPLQHVASRQDQEKDAGPIGLEPGVGRSIVWVDKPGGDGSENEAVAVGDMGASRTALWDEEFLNPETQLAQEETKGAVVCIVVDAREGELVDRADVLVPRSSFFGVPQGQFGEGGWIQDVLEVEFAAHGA</sequence>
<proteinExistence type="predicted"/>
<reference evidence="1" key="1">
    <citation type="journal article" date="2021" name="Nat. Commun.">
        <title>Genetic determinants of endophytism in the Arabidopsis root mycobiome.</title>
        <authorList>
            <person name="Mesny F."/>
            <person name="Miyauchi S."/>
            <person name="Thiergart T."/>
            <person name="Pickel B."/>
            <person name="Atanasova L."/>
            <person name="Karlsson M."/>
            <person name="Huettel B."/>
            <person name="Barry K.W."/>
            <person name="Haridas S."/>
            <person name="Chen C."/>
            <person name="Bauer D."/>
            <person name="Andreopoulos W."/>
            <person name="Pangilinan J."/>
            <person name="LaButti K."/>
            <person name="Riley R."/>
            <person name="Lipzen A."/>
            <person name="Clum A."/>
            <person name="Drula E."/>
            <person name="Henrissat B."/>
            <person name="Kohler A."/>
            <person name="Grigoriev I.V."/>
            <person name="Martin F.M."/>
            <person name="Hacquard S."/>
        </authorList>
    </citation>
    <scope>NUCLEOTIDE SEQUENCE</scope>
    <source>
        <strain evidence="1">MPI-CAGE-AT-0016</strain>
    </source>
</reference>
<dbReference type="Proteomes" id="UP000813385">
    <property type="component" value="Unassembled WGS sequence"/>
</dbReference>
<comment type="caution">
    <text evidence="1">The sequence shown here is derived from an EMBL/GenBank/DDBJ whole genome shotgun (WGS) entry which is preliminary data.</text>
</comment>
<gene>
    <name evidence="1" type="ORF">B0T11DRAFT_322222</name>
</gene>
<accession>A0A8K0WZ25</accession>
<name>A0A8K0WZ25_9PEZI</name>
<keyword evidence="2" id="KW-1185">Reference proteome</keyword>
<evidence type="ECO:0000313" key="1">
    <source>
        <dbReference type="EMBL" id="KAH7347492.1"/>
    </source>
</evidence>
<evidence type="ECO:0000313" key="2">
    <source>
        <dbReference type="Proteomes" id="UP000813385"/>
    </source>
</evidence>
<dbReference type="EMBL" id="JAGPXD010000007">
    <property type="protein sequence ID" value="KAH7347492.1"/>
    <property type="molecule type" value="Genomic_DNA"/>
</dbReference>
<dbReference type="AlphaFoldDB" id="A0A8K0WZ25"/>
<organism evidence="1 2">
    <name type="scientific">Plectosphaerella cucumerina</name>
    <dbReference type="NCBI Taxonomy" id="40658"/>
    <lineage>
        <taxon>Eukaryota</taxon>
        <taxon>Fungi</taxon>
        <taxon>Dikarya</taxon>
        <taxon>Ascomycota</taxon>
        <taxon>Pezizomycotina</taxon>
        <taxon>Sordariomycetes</taxon>
        <taxon>Hypocreomycetidae</taxon>
        <taxon>Glomerellales</taxon>
        <taxon>Plectosphaerellaceae</taxon>
        <taxon>Plectosphaerella</taxon>
    </lineage>
</organism>